<sequence length="127" mass="14729">MDTFPADTEELLLHSLTTGQTDVVVFRQLRFDELKYGDKGIHPLTPTVVTHKLFHYLHTKNAQLIPELTEILKEMESSGRIEELISDLNLLHTVLSLTLQGMTLSFPLVYTSYNYNKVFLFLKELYR</sequence>
<evidence type="ECO:0008006" key="3">
    <source>
        <dbReference type="Google" id="ProtNLM"/>
    </source>
</evidence>
<proteinExistence type="predicted"/>
<accession>A0A4R3HUC7</accession>
<reference evidence="1 2" key="1">
    <citation type="submission" date="2019-03" db="EMBL/GenBank/DDBJ databases">
        <title>Genomic Encyclopedia of Archaeal and Bacterial Type Strains, Phase II (KMG-II): from individual species to whole genera.</title>
        <authorList>
            <person name="Goeker M."/>
        </authorList>
    </citation>
    <scope>NUCLEOTIDE SEQUENCE [LARGE SCALE GENOMIC DNA]</scope>
    <source>
        <strain evidence="1 2">DSM 15388</strain>
    </source>
</reference>
<dbReference type="AlphaFoldDB" id="A0A4R3HUC7"/>
<dbReference type="EMBL" id="SLZR01000023">
    <property type="protein sequence ID" value="TCS36702.1"/>
    <property type="molecule type" value="Genomic_DNA"/>
</dbReference>
<keyword evidence="2" id="KW-1185">Reference proteome</keyword>
<protein>
    <recommendedName>
        <fullName evidence="3">Extracellular solute-binding protein (Family 3)</fullName>
    </recommendedName>
</protein>
<evidence type="ECO:0000313" key="2">
    <source>
        <dbReference type="Proteomes" id="UP000295793"/>
    </source>
</evidence>
<evidence type="ECO:0000313" key="1">
    <source>
        <dbReference type="EMBL" id="TCS36702.1"/>
    </source>
</evidence>
<name>A0A4R3HUC7_9GAMM</name>
<gene>
    <name evidence="1" type="ORF">BCF53_12324</name>
</gene>
<dbReference type="Proteomes" id="UP000295793">
    <property type="component" value="Unassembled WGS sequence"/>
</dbReference>
<comment type="caution">
    <text evidence="1">The sequence shown here is derived from an EMBL/GenBank/DDBJ whole genome shotgun (WGS) entry which is preliminary data.</text>
</comment>
<organism evidence="1 2">
    <name type="scientific">Reinekea marinisedimentorum</name>
    <dbReference type="NCBI Taxonomy" id="230495"/>
    <lineage>
        <taxon>Bacteria</taxon>
        <taxon>Pseudomonadati</taxon>
        <taxon>Pseudomonadota</taxon>
        <taxon>Gammaproteobacteria</taxon>
        <taxon>Oceanospirillales</taxon>
        <taxon>Saccharospirillaceae</taxon>
        <taxon>Reinekea</taxon>
    </lineage>
</organism>